<dbReference type="Proteomes" id="UP000255168">
    <property type="component" value="Chromosome I"/>
</dbReference>
<protein>
    <submittedName>
        <fullName evidence="2">Uncharacterized protein</fullName>
    </submittedName>
</protein>
<accession>A0A375H959</accession>
<keyword evidence="4" id="KW-1185">Reference proteome</keyword>
<name>A0A375H959_9BURK</name>
<gene>
    <name evidence="1" type="ORF">CBM2605_A140075</name>
    <name evidence="2" type="ORF">CBM2607_11729</name>
</gene>
<dbReference type="Proteomes" id="UP000256710">
    <property type="component" value="Unassembled WGS sequence"/>
</dbReference>
<dbReference type="AlphaFoldDB" id="A0A375H959"/>
<dbReference type="InterPro" id="IPR046133">
    <property type="entry name" value="DUF6130"/>
</dbReference>
<dbReference type="EMBL" id="OFTC01000006">
    <property type="protein sequence ID" value="SOZ34845.1"/>
    <property type="molecule type" value="Genomic_DNA"/>
</dbReference>
<reference evidence="3 4" key="1">
    <citation type="submission" date="2018-01" db="EMBL/GenBank/DDBJ databases">
        <authorList>
            <person name="Clerissi C."/>
        </authorList>
    </citation>
    <scope>NUCLEOTIDE SEQUENCE [LARGE SCALE GENOMIC DNA]</scope>
    <source>
        <strain evidence="1">Cupriavidus taiwanensis STM 6082</strain>
        <strain evidence="2">Cupriavidus taiwanensis STM 6160</strain>
    </source>
</reference>
<organism evidence="2 3">
    <name type="scientific">Cupriavidus neocaledonicus</name>
    <dbReference type="NCBI Taxonomy" id="1040979"/>
    <lineage>
        <taxon>Bacteria</taxon>
        <taxon>Pseudomonadati</taxon>
        <taxon>Pseudomonadota</taxon>
        <taxon>Betaproteobacteria</taxon>
        <taxon>Burkholderiales</taxon>
        <taxon>Burkholderiaceae</taxon>
        <taxon>Cupriavidus</taxon>
    </lineage>
</organism>
<dbReference type="Pfam" id="PF19625">
    <property type="entry name" value="DUF6130"/>
    <property type="match status" value="1"/>
</dbReference>
<evidence type="ECO:0000313" key="1">
    <source>
        <dbReference type="EMBL" id="SOZ34845.1"/>
    </source>
</evidence>
<sequence>MVSPVAAISRRRSTNSMVWTQADFGSERRLVSVWVATDCDYGFNQSRRAVQVLSPAEQATALYLRTDRHRLARRRNPSPKGKEKNHALRHVSVYAAALLCMTAFAQSAPDRIRPPAILPLESEQALKLVPYPPLAEPAQREQ</sequence>
<evidence type="ECO:0000313" key="4">
    <source>
        <dbReference type="Proteomes" id="UP000256710"/>
    </source>
</evidence>
<dbReference type="EMBL" id="LT984806">
    <property type="protein sequence ID" value="SPD46789.1"/>
    <property type="molecule type" value="Genomic_DNA"/>
</dbReference>
<evidence type="ECO:0000313" key="3">
    <source>
        <dbReference type="Proteomes" id="UP000255168"/>
    </source>
</evidence>
<evidence type="ECO:0000313" key="2">
    <source>
        <dbReference type="EMBL" id="SPD46789.1"/>
    </source>
</evidence>
<proteinExistence type="predicted"/>